<dbReference type="Proteomes" id="UP000218209">
    <property type="component" value="Unassembled WGS sequence"/>
</dbReference>
<evidence type="ECO:0008006" key="3">
    <source>
        <dbReference type="Google" id="ProtNLM"/>
    </source>
</evidence>
<reference evidence="1 2" key="1">
    <citation type="submission" date="2017-03" db="EMBL/GenBank/DDBJ databases">
        <title>WGS assembly of Porphyra umbilicalis.</title>
        <authorList>
            <person name="Brawley S.H."/>
            <person name="Blouin N.A."/>
            <person name="Ficko-Blean E."/>
            <person name="Wheeler G.L."/>
            <person name="Lohr M."/>
            <person name="Goodson H.V."/>
            <person name="Jenkins J.W."/>
            <person name="Blaby-Haas C.E."/>
            <person name="Helliwell K.E."/>
            <person name="Chan C."/>
            <person name="Marriage T."/>
            <person name="Bhattacharya D."/>
            <person name="Klein A.S."/>
            <person name="Badis Y."/>
            <person name="Brodie J."/>
            <person name="Cao Y."/>
            <person name="Collen J."/>
            <person name="Dittami S.M."/>
            <person name="Gachon C.M."/>
            <person name="Green B.R."/>
            <person name="Karpowicz S."/>
            <person name="Kim J.W."/>
            <person name="Kudahl U."/>
            <person name="Lin S."/>
            <person name="Michel G."/>
            <person name="Mittag M."/>
            <person name="Olson B.J."/>
            <person name="Pangilinan J."/>
            <person name="Peng Y."/>
            <person name="Qiu H."/>
            <person name="Shu S."/>
            <person name="Singer J.T."/>
            <person name="Smith A.G."/>
            <person name="Sprecher B.N."/>
            <person name="Wagner V."/>
            <person name="Wang W."/>
            <person name="Wang Z.-Y."/>
            <person name="Yan J."/>
            <person name="Yarish C."/>
            <person name="Zoeuner-Riek S."/>
            <person name="Zhuang Y."/>
            <person name="Zou Y."/>
            <person name="Lindquist E.A."/>
            <person name="Grimwood J."/>
            <person name="Barry K."/>
            <person name="Rokhsar D.S."/>
            <person name="Schmutz J."/>
            <person name="Stiller J.W."/>
            <person name="Grossman A.R."/>
            <person name="Prochnik S.E."/>
        </authorList>
    </citation>
    <scope>NUCLEOTIDE SEQUENCE [LARGE SCALE GENOMIC DNA]</scope>
    <source>
        <strain evidence="1">4086291</strain>
    </source>
</reference>
<organism evidence="1 2">
    <name type="scientific">Porphyra umbilicalis</name>
    <name type="common">Purple laver</name>
    <name type="synonym">Red alga</name>
    <dbReference type="NCBI Taxonomy" id="2786"/>
    <lineage>
        <taxon>Eukaryota</taxon>
        <taxon>Rhodophyta</taxon>
        <taxon>Bangiophyceae</taxon>
        <taxon>Bangiales</taxon>
        <taxon>Bangiaceae</taxon>
        <taxon>Porphyra</taxon>
    </lineage>
</organism>
<gene>
    <name evidence="1" type="ORF">BU14_0647s0005</name>
</gene>
<accession>A0A1X6NQU8</accession>
<protein>
    <recommendedName>
        <fullName evidence="3">DDE-1 domain-containing protein</fullName>
    </recommendedName>
</protein>
<keyword evidence="2" id="KW-1185">Reference proteome</keyword>
<dbReference type="EMBL" id="KV919197">
    <property type="protein sequence ID" value="OSX70866.1"/>
    <property type="molecule type" value="Genomic_DNA"/>
</dbReference>
<proteinExistence type="predicted"/>
<evidence type="ECO:0000313" key="2">
    <source>
        <dbReference type="Proteomes" id="UP000218209"/>
    </source>
</evidence>
<name>A0A1X6NQU8_PORUM</name>
<evidence type="ECO:0000313" key="1">
    <source>
        <dbReference type="EMBL" id="OSX70866.1"/>
    </source>
</evidence>
<sequence>MSATGASRLNIRTWVRHGGAVVKLGRPTFFSVLRRDVQDNGYKIRKPLAGYLDEGAEVHRREKPGFDGPLWEVFASFAARHVGKLCSREWKVLLMDRCRVHASHVDLRVLKASKVVVLMIPSHLSHIPQALDKDTFLKTKSDARSGMRSLLATIPRHATFNLVYLMGVIRRAAFTGLSSVYVISGFQKTGTWPIDPSVVNIDRLVKGKGAANVVRTVYLEQLALRLGPEPRRDMREPVISFGSISTRGRAIEATSDAMLEAMDELTTAAAGKQAAKDMYQAAKSAWSSEWSTIRTQ</sequence>
<dbReference type="AlphaFoldDB" id="A0A1X6NQU8"/>
<dbReference type="OrthoDB" id="6115549at2759"/>